<dbReference type="AlphaFoldDB" id="A0A4Y2EX99"/>
<dbReference type="Proteomes" id="UP000499080">
    <property type="component" value="Unassembled WGS sequence"/>
</dbReference>
<comment type="caution">
    <text evidence="1">The sequence shown here is derived from an EMBL/GenBank/DDBJ whole genome shotgun (WGS) entry which is preliminary data.</text>
</comment>
<name>A0A4Y2EX99_ARAVE</name>
<sequence length="79" mass="8208">MLNRSEQVTLLKPLISVSSASSVTTALTNVACSSVVTTVQQSVQPVTTVSTQPVQVPGSKFHYVRLVSAPTTSTTTTTG</sequence>
<gene>
    <name evidence="1" type="ORF">AVEN_83663_1</name>
</gene>
<evidence type="ECO:0000313" key="1">
    <source>
        <dbReference type="EMBL" id="GBM33147.1"/>
    </source>
</evidence>
<dbReference type="EMBL" id="BGPR01000726">
    <property type="protein sequence ID" value="GBM33147.1"/>
    <property type="molecule type" value="Genomic_DNA"/>
</dbReference>
<evidence type="ECO:0000313" key="2">
    <source>
        <dbReference type="Proteomes" id="UP000499080"/>
    </source>
</evidence>
<keyword evidence="2" id="KW-1185">Reference proteome</keyword>
<reference evidence="1 2" key="1">
    <citation type="journal article" date="2019" name="Sci. Rep.">
        <title>Orb-weaving spider Araneus ventricosus genome elucidates the spidroin gene catalogue.</title>
        <authorList>
            <person name="Kono N."/>
            <person name="Nakamura H."/>
            <person name="Ohtoshi R."/>
            <person name="Moran D.A.P."/>
            <person name="Shinohara A."/>
            <person name="Yoshida Y."/>
            <person name="Fujiwara M."/>
            <person name="Mori M."/>
            <person name="Tomita M."/>
            <person name="Arakawa K."/>
        </authorList>
    </citation>
    <scope>NUCLEOTIDE SEQUENCE [LARGE SCALE GENOMIC DNA]</scope>
</reference>
<organism evidence="1 2">
    <name type="scientific">Araneus ventricosus</name>
    <name type="common">Orbweaver spider</name>
    <name type="synonym">Epeira ventricosa</name>
    <dbReference type="NCBI Taxonomy" id="182803"/>
    <lineage>
        <taxon>Eukaryota</taxon>
        <taxon>Metazoa</taxon>
        <taxon>Ecdysozoa</taxon>
        <taxon>Arthropoda</taxon>
        <taxon>Chelicerata</taxon>
        <taxon>Arachnida</taxon>
        <taxon>Araneae</taxon>
        <taxon>Araneomorphae</taxon>
        <taxon>Entelegynae</taxon>
        <taxon>Araneoidea</taxon>
        <taxon>Araneidae</taxon>
        <taxon>Araneus</taxon>
    </lineage>
</organism>
<accession>A0A4Y2EX99</accession>
<protein>
    <submittedName>
        <fullName evidence="1">Uncharacterized protein</fullName>
    </submittedName>
</protein>
<proteinExistence type="predicted"/>